<dbReference type="FunFam" id="1.10.220.10:FF:000003">
    <property type="entry name" value="Annexin"/>
    <property type="match status" value="1"/>
</dbReference>
<proteinExistence type="evidence at transcript level"/>
<evidence type="ECO:0000256" key="4">
    <source>
        <dbReference type="ARBA" id="ARBA00023216"/>
    </source>
</evidence>
<dbReference type="GO" id="GO:0012506">
    <property type="term" value="C:vesicle membrane"/>
    <property type="evidence" value="ECO:0007669"/>
    <property type="project" value="TreeGrafter"/>
</dbReference>
<dbReference type="FunFam" id="1.10.220.10:FF:000002">
    <property type="entry name" value="Annexin"/>
    <property type="match status" value="1"/>
</dbReference>
<name>A0A6F9D7C2_9ASCI</name>
<dbReference type="PANTHER" id="PTHR10502">
    <property type="entry name" value="ANNEXIN"/>
    <property type="match status" value="1"/>
</dbReference>
<reference evidence="7" key="1">
    <citation type="submission" date="2020-04" db="EMBL/GenBank/DDBJ databases">
        <authorList>
            <person name="Neveu A P."/>
        </authorList>
    </citation>
    <scope>NUCLEOTIDE SEQUENCE</scope>
    <source>
        <tissue evidence="7">Whole embryo</tissue>
    </source>
</reference>
<dbReference type="FunFam" id="1.10.220.10:FF:000001">
    <property type="entry name" value="Annexin"/>
    <property type="match status" value="1"/>
</dbReference>
<dbReference type="GO" id="GO:0005634">
    <property type="term" value="C:nucleus"/>
    <property type="evidence" value="ECO:0007669"/>
    <property type="project" value="TreeGrafter"/>
</dbReference>
<dbReference type="PROSITE" id="PS00223">
    <property type="entry name" value="ANNEXIN_1"/>
    <property type="match status" value="2"/>
</dbReference>
<dbReference type="GO" id="GO:0005544">
    <property type="term" value="F:calcium-dependent phospholipid binding"/>
    <property type="evidence" value="ECO:0007669"/>
    <property type="project" value="UniProtKB-KW"/>
</dbReference>
<dbReference type="GO" id="GO:0005886">
    <property type="term" value="C:plasma membrane"/>
    <property type="evidence" value="ECO:0007669"/>
    <property type="project" value="TreeGrafter"/>
</dbReference>
<accession>A0A6F9D7C2</accession>
<dbReference type="PANTHER" id="PTHR10502:SF102">
    <property type="entry name" value="ANNEXIN B11"/>
    <property type="match status" value="1"/>
</dbReference>
<evidence type="ECO:0000313" key="7">
    <source>
        <dbReference type="EMBL" id="CAB3222081.1"/>
    </source>
</evidence>
<dbReference type="EMBL" id="LR782951">
    <property type="protein sequence ID" value="CAB3222081.1"/>
    <property type="molecule type" value="mRNA"/>
</dbReference>
<dbReference type="AlphaFoldDB" id="A0A6F9D7C2"/>
<evidence type="ECO:0000256" key="5">
    <source>
        <dbReference type="ARBA" id="ARBA00023302"/>
    </source>
</evidence>
<dbReference type="GO" id="GO:0001786">
    <property type="term" value="F:phosphatidylserine binding"/>
    <property type="evidence" value="ECO:0007669"/>
    <property type="project" value="TreeGrafter"/>
</dbReference>
<evidence type="ECO:0000256" key="3">
    <source>
        <dbReference type="ARBA" id="ARBA00022837"/>
    </source>
</evidence>
<keyword evidence="2 6" id="KW-0677">Repeat</keyword>
<dbReference type="Gene3D" id="1.10.220.10">
    <property type="entry name" value="Annexin"/>
    <property type="match status" value="4"/>
</dbReference>
<dbReference type="SMART" id="SM00335">
    <property type="entry name" value="ANX"/>
    <property type="match status" value="4"/>
</dbReference>
<keyword evidence="5 6" id="KW-0111">Calcium/phospholipid-binding</keyword>
<dbReference type="PROSITE" id="PS51897">
    <property type="entry name" value="ANNEXIN_2"/>
    <property type="match status" value="4"/>
</dbReference>
<evidence type="ECO:0000256" key="2">
    <source>
        <dbReference type="ARBA" id="ARBA00022737"/>
    </source>
</evidence>
<dbReference type="GO" id="GO:0005509">
    <property type="term" value="F:calcium ion binding"/>
    <property type="evidence" value="ECO:0007669"/>
    <property type="project" value="InterPro"/>
</dbReference>
<dbReference type="GO" id="GO:0005737">
    <property type="term" value="C:cytoplasm"/>
    <property type="evidence" value="ECO:0007669"/>
    <property type="project" value="TreeGrafter"/>
</dbReference>
<comment type="similarity">
    <text evidence="1 6">Belongs to the annexin family.</text>
</comment>
<dbReference type="Pfam" id="PF00191">
    <property type="entry name" value="Annexin"/>
    <property type="match status" value="4"/>
</dbReference>
<evidence type="ECO:0000256" key="6">
    <source>
        <dbReference type="RuleBase" id="RU003540"/>
    </source>
</evidence>
<keyword evidence="3 6" id="KW-0106">Calcium</keyword>
<dbReference type="FunFam" id="1.10.220.10:FF:000004">
    <property type="entry name" value="Annexin"/>
    <property type="match status" value="1"/>
</dbReference>
<dbReference type="SUPFAM" id="SSF47874">
    <property type="entry name" value="Annexin"/>
    <property type="match status" value="1"/>
</dbReference>
<organism evidence="7">
    <name type="scientific">Phallusia mammillata</name>
    <dbReference type="NCBI Taxonomy" id="59560"/>
    <lineage>
        <taxon>Eukaryota</taxon>
        <taxon>Metazoa</taxon>
        <taxon>Chordata</taxon>
        <taxon>Tunicata</taxon>
        <taxon>Ascidiacea</taxon>
        <taxon>Phlebobranchia</taxon>
        <taxon>Ascidiidae</taxon>
        <taxon>Phallusia</taxon>
    </lineage>
</organism>
<sequence>MELSFLFSGFNAEADAQALRKAMKGLGTNEKTIIEIAGNRSLKQRLEIVQTYKQAFGRDLLADLKSEIGGKFRDLTLALFTALPMFDVQSLHGAMKGIGTKESVLTEILASRSNAQIKEIRELYKKHHKVELEKALTSETSGDFRRLLVSFNNAARDETNQVNEGKAVADAEALYKAGEKKLGTDEAVFNSILCTRSYPQLRATFREYQKIAKKDILKSIESEFSGDAEDALKAVVVMARSPAVYFAQCLYKSMKGAGTNDSALIRLVVTRCEVDMVEIKEQFVRLFKSPLPKVMAGDTSGDYEKLLLKLVGN</sequence>
<evidence type="ECO:0000256" key="1">
    <source>
        <dbReference type="ARBA" id="ARBA00007831"/>
    </source>
</evidence>
<dbReference type="InterPro" id="IPR001464">
    <property type="entry name" value="Annexin"/>
</dbReference>
<dbReference type="PRINTS" id="PR00196">
    <property type="entry name" value="ANNEXIN"/>
</dbReference>
<dbReference type="InterPro" id="IPR018502">
    <property type="entry name" value="Annexin_repeat"/>
</dbReference>
<dbReference type="InterPro" id="IPR018252">
    <property type="entry name" value="Annexin_repeat_CS"/>
</dbReference>
<comment type="domain">
    <text evidence="6">A pair of annexin repeats may form one binding site for calcium and phospholipid.</text>
</comment>
<protein>
    <recommendedName>
        <fullName evidence="6">Annexin</fullName>
    </recommendedName>
</protein>
<gene>
    <name evidence="7" type="primary">Anxa7-004</name>
</gene>
<dbReference type="InterPro" id="IPR037104">
    <property type="entry name" value="Annexin_sf"/>
</dbReference>
<keyword evidence="4 6" id="KW-0041">Annexin</keyword>